<dbReference type="RefSeq" id="WP_344917021.1">
    <property type="nucleotide sequence ID" value="NZ_BAAAYO010000021.1"/>
</dbReference>
<dbReference type="InterPro" id="IPR022441">
    <property type="entry name" value="Para_beta_helix_rpt-2"/>
</dbReference>
<keyword evidence="2" id="KW-1133">Transmembrane helix</keyword>
<dbReference type="InterPro" id="IPR012334">
    <property type="entry name" value="Pectin_lyas_fold"/>
</dbReference>
<evidence type="ECO:0000313" key="5">
    <source>
        <dbReference type="EMBL" id="MFB9750298.1"/>
    </source>
</evidence>
<dbReference type="InterPro" id="IPR006626">
    <property type="entry name" value="PbH1"/>
</dbReference>
<dbReference type="InterPro" id="IPR011050">
    <property type="entry name" value="Pectin_lyase_fold/virulence"/>
</dbReference>
<evidence type="ECO:0000256" key="2">
    <source>
        <dbReference type="SAM" id="Phobius"/>
    </source>
</evidence>
<comment type="caution">
    <text evidence="5">The sequence shown here is derived from an EMBL/GenBank/DDBJ whole genome shotgun (WGS) entry which is preliminary data.</text>
</comment>
<feature type="domain" description="Right handed beta helix" evidence="4">
    <location>
        <begin position="289"/>
        <end position="412"/>
    </location>
</feature>
<evidence type="ECO:0000259" key="3">
    <source>
        <dbReference type="Pfam" id="PF12708"/>
    </source>
</evidence>
<dbReference type="InterPro" id="IPR006311">
    <property type="entry name" value="TAT_signal"/>
</dbReference>
<keyword evidence="2" id="KW-0472">Membrane</keyword>
<evidence type="ECO:0000256" key="1">
    <source>
        <dbReference type="SAM" id="MobiDB-lite"/>
    </source>
</evidence>
<feature type="region of interest" description="Disordered" evidence="1">
    <location>
        <begin position="1"/>
        <end position="30"/>
    </location>
</feature>
<feature type="domain" description="Right handed beta helix" evidence="4">
    <location>
        <begin position="427"/>
        <end position="512"/>
    </location>
</feature>
<feature type="compositionally biased region" description="Basic and acidic residues" evidence="1">
    <location>
        <begin position="15"/>
        <end position="30"/>
    </location>
</feature>
<sequence length="600" mass="63296">MTRGPSQQKDGQEEEAGRHQDSDRDRERQISRRKVLTALAAAGVGLAAGGAAFGPSARAGAHSVTESTYGGTGGTSPADGCSCCCVNIIDYGAKGDGSDDAAAIQGALDAARAAGKKVWIPEGRFRIDTALSVPSHMVMDGTGELFTDVPNLNLIESIDTVNVTIMNIRLTGSGYGIQPPNTIGTPNIAGSGSGIVFAKVMNGRIENVKITRCGGDGNTPDRNGVAGVWLTFGCQNCRVVRCAVTHCRNAINEDNYYGLEPFDNTFDNNVAEDCRFGFVTDCTTAARGLKIINNTAKRCAYGGIDINKTGHVLVQGNTLEECGLTGQPGVFASAITVYGSVNFRVSHVSIYDNECYNNWGRGIKVAQNTYYCKIHDNTIVGSRNSGGILIQASRYYSVKGNTIVSCTGTALYCNPVVVGTTPVGIDQSIVEGNIIHNNTQHGIYMEQALNVNIRGNRINNNGLQAANMFYGIALASGSTGNIIDGNIVTGSNHKAGIAALDANSKKNIVVSNYSLNNAVNMQFVSQEQFFTNNGEDRTTSGSSYIGALDLKTGDAPIFLRTSSGVPSGTSGAEMVVDEANKLLYINCGGVWYKTDTLSPA</sequence>
<dbReference type="EMBL" id="JBHMAG010000002">
    <property type="protein sequence ID" value="MFB9750298.1"/>
    <property type="molecule type" value="Genomic_DNA"/>
</dbReference>
<dbReference type="InterPro" id="IPR039448">
    <property type="entry name" value="Beta_helix"/>
</dbReference>
<gene>
    <name evidence="5" type="ORF">ACFFNY_01830</name>
</gene>
<dbReference type="SMART" id="SM00710">
    <property type="entry name" value="PbH1"/>
    <property type="match status" value="11"/>
</dbReference>
<reference evidence="5 6" key="1">
    <citation type="submission" date="2024-09" db="EMBL/GenBank/DDBJ databases">
        <authorList>
            <person name="Sun Q."/>
            <person name="Mori K."/>
        </authorList>
    </citation>
    <scope>NUCLEOTIDE SEQUENCE [LARGE SCALE GENOMIC DNA]</scope>
    <source>
        <strain evidence="5 6">JCM 12520</strain>
    </source>
</reference>
<feature type="domain" description="Rhamnogalacturonase A/B/Epimerase-like pectate lyase" evidence="3">
    <location>
        <begin position="86"/>
        <end position="211"/>
    </location>
</feature>
<feature type="transmembrane region" description="Helical" evidence="2">
    <location>
        <begin position="35"/>
        <end position="54"/>
    </location>
</feature>
<dbReference type="InterPro" id="IPR024535">
    <property type="entry name" value="RHGA/B-epi-like_pectate_lyase"/>
</dbReference>
<keyword evidence="6" id="KW-1185">Reference proteome</keyword>
<evidence type="ECO:0000313" key="6">
    <source>
        <dbReference type="Proteomes" id="UP001589619"/>
    </source>
</evidence>
<evidence type="ECO:0000259" key="4">
    <source>
        <dbReference type="Pfam" id="PF13229"/>
    </source>
</evidence>
<dbReference type="Proteomes" id="UP001589619">
    <property type="component" value="Unassembled WGS sequence"/>
</dbReference>
<keyword evidence="2" id="KW-0812">Transmembrane</keyword>
<dbReference type="Pfam" id="PF12708">
    <property type="entry name" value="Pect-lyase_RHGA_epim"/>
    <property type="match status" value="1"/>
</dbReference>
<dbReference type="Gene3D" id="2.160.20.10">
    <property type="entry name" value="Single-stranded right-handed beta-helix, Pectin lyase-like"/>
    <property type="match status" value="2"/>
</dbReference>
<dbReference type="PROSITE" id="PS51318">
    <property type="entry name" value="TAT"/>
    <property type="match status" value="1"/>
</dbReference>
<accession>A0ABV5VPU5</accession>
<dbReference type="SUPFAM" id="SSF51126">
    <property type="entry name" value="Pectin lyase-like"/>
    <property type="match status" value="2"/>
</dbReference>
<protein>
    <submittedName>
        <fullName evidence="5">Right-handed parallel beta-helix repeat-containing protein</fullName>
    </submittedName>
</protein>
<organism evidence="5 6">
    <name type="scientific">Paenibacillus hodogayensis</name>
    <dbReference type="NCBI Taxonomy" id="279208"/>
    <lineage>
        <taxon>Bacteria</taxon>
        <taxon>Bacillati</taxon>
        <taxon>Bacillota</taxon>
        <taxon>Bacilli</taxon>
        <taxon>Bacillales</taxon>
        <taxon>Paenibacillaceae</taxon>
        <taxon>Paenibacillus</taxon>
    </lineage>
</organism>
<dbReference type="NCBIfam" id="TIGR03804">
    <property type="entry name" value="para_beta_helix"/>
    <property type="match status" value="1"/>
</dbReference>
<proteinExistence type="predicted"/>
<dbReference type="Pfam" id="PF13229">
    <property type="entry name" value="Beta_helix"/>
    <property type="match status" value="2"/>
</dbReference>
<name>A0ABV5VPU5_9BACL</name>